<dbReference type="InterPro" id="IPR012338">
    <property type="entry name" value="Beta-lactam/transpept-like"/>
</dbReference>
<evidence type="ECO:0000259" key="19">
    <source>
        <dbReference type="Pfam" id="PF00905"/>
    </source>
</evidence>
<evidence type="ECO:0000256" key="13">
    <source>
        <dbReference type="ARBA" id="ARBA00023136"/>
    </source>
</evidence>
<gene>
    <name evidence="21" type="primary">ftsI</name>
    <name evidence="21" type="ORF">NCTC12078_02492</name>
</gene>
<evidence type="ECO:0000256" key="15">
    <source>
        <dbReference type="ARBA" id="ARBA00023316"/>
    </source>
</evidence>
<keyword evidence="8" id="KW-0732">Signal</keyword>
<evidence type="ECO:0000256" key="4">
    <source>
        <dbReference type="ARBA" id="ARBA00012865"/>
    </source>
</evidence>
<keyword evidence="21" id="KW-0808">Transferase</keyword>
<keyword evidence="9 16" id="KW-0378">Hydrolase</keyword>
<dbReference type="KEGG" id="ctai:NCTC12078_02492"/>
<evidence type="ECO:0000256" key="1">
    <source>
        <dbReference type="ARBA" id="ARBA00004167"/>
    </source>
</evidence>
<dbReference type="GO" id="GO:0008800">
    <property type="term" value="F:beta-lactamase activity"/>
    <property type="evidence" value="ECO:0007669"/>
    <property type="project" value="UniProtKB-UniRule"/>
</dbReference>
<dbReference type="Gene3D" id="3.90.1310.10">
    <property type="entry name" value="Penicillin-binding protein 2a (Domain 2)"/>
    <property type="match status" value="1"/>
</dbReference>
<comment type="catalytic activity">
    <reaction evidence="16">
        <text>a beta-lactam + H2O = a substituted beta-amino acid</text>
        <dbReference type="Rhea" id="RHEA:20401"/>
        <dbReference type="ChEBI" id="CHEBI:15377"/>
        <dbReference type="ChEBI" id="CHEBI:35627"/>
        <dbReference type="ChEBI" id="CHEBI:140347"/>
        <dbReference type="EC" id="3.5.2.6"/>
    </reaction>
</comment>
<evidence type="ECO:0000256" key="10">
    <source>
        <dbReference type="ARBA" id="ARBA00022960"/>
    </source>
</evidence>
<dbReference type="SUPFAM" id="SSF56519">
    <property type="entry name" value="Penicillin binding protein dimerisation domain"/>
    <property type="match status" value="1"/>
</dbReference>
<proteinExistence type="inferred from homology"/>
<evidence type="ECO:0000256" key="6">
    <source>
        <dbReference type="ARBA" id="ARBA00022645"/>
    </source>
</evidence>
<evidence type="ECO:0000256" key="12">
    <source>
        <dbReference type="ARBA" id="ARBA00022989"/>
    </source>
</evidence>
<dbReference type="GO" id="GO:0071972">
    <property type="term" value="F:peptidoglycan L,D-transpeptidase activity"/>
    <property type="evidence" value="ECO:0007669"/>
    <property type="project" value="TreeGrafter"/>
</dbReference>
<keyword evidence="15" id="KW-0961">Cell wall biogenesis/degradation</keyword>
<dbReference type="InterPro" id="IPR002137">
    <property type="entry name" value="Beta-lactam_class-D_AS"/>
</dbReference>
<keyword evidence="11" id="KW-0573">Peptidoglycan synthesis</keyword>
<feature type="transmembrane region" description="Helical" evidence="18">
    <location>
        <begin position="6"/>
        <end position="25"/>
    </location>
</feature>
<dbReference type="RefSeq" id="WP_130914700.1">
    <property type="nucleotide sequence ID" value="NZ_LR215974.1"/>
</dbReference>
<keyword evidence="21" id="KW-0328">Glycosyltransferase</keyword>
<feature type="domain" description="Penicillin-binding protein dimerisation" evidence="20">
    <location>
        <begin position="49"/>
        <end position="209"/>
    </location>
</feature>
<keyword evidence="6" id="KW-0121">Carboxypeptidase</keyword>
<dbReference type="GO" id="GO:0005886">
    <property type="term" value="C:plasma membrane"/>
    <property type="evidence" value="ECO:0007669"/>
    <property type="project" value="UniProtKB-SubCell"/>
</dbReference>
<evidence type="ECO:0000259" key="20">
    <source>
        <dbReference type="Pfam" id="PF03717"/>
    </source>
</evidence>
<evidence type="ECO:0000256" key="3">
    <source>
        <dbReference type="ARBA" id="ARBA00007898"/>
    </source>
</evidence>
<organism evidence="21 22">
    <name type="scientific">Chryseobacterium taihuense</name>
    <dbReference type="NCBI Taxonomy" id="1141221"/>
    <lineage>
        <taxon>Bacteria</taxon>
        <taxon>Pseudomonadati</taxon>
        <taxon>Bacteroidota</taxon>
        <taxon>Flavobacteriia</taxon>
        <taxon>Flavobacteriales</taxon>
        <taxon>Weeksellaceae</taxon>
        <taxon>Chryseobacterium group</taxon>
        <taxon>Chryseobacterium</taxon>
    </lineage>
</organism>
<keyword evidence="13 18" id="KW-0472">Membrane</keyword>
<dbReference type="GO" id="GO:0009252">
    <property type="term" value="P:peptidoglycan biosynthetic process"/>
    <property type="evidence" value="ECO:0007669"/>
    <property type="project" value="UniProtKB-KW"/>
</dbReference>
<dbReference type="SUPFAM" id="SSF56601">
    <property type="entry name" value="beta-lactamase/transpeptidase-like"/>
    <property type="match status" value="1"/>
</dbReference>
<evidence type="ECO:0000313" key="21">
    <source>
        <dbReference type="EMBL" id="VFB04467.1"/>
    </source>
</evidence>
<dbReference type="EC" id="3.5.2.6" evidence="4 16"/>
<dbReference type="Pfam" id="PF03717">
    <property type="entry name" value="PBP_dimer"/>
    <property type="match status" value="1"/>
</dbReference>
<evidence type="ECO:0000256" key="16">
    <source>
        <dbReference type="RuleBase" id="RU361140"/>
    </source>
</evidence>
<dbReference type="InterPro" id="IPR001460">
    <property type="entry name" value="PCN-bd_Tpept"/>
</dbReference>
<dbReference type="GO" id="GO:0071555">
    <property type="term" value="P:cell wall organization"/>
    <property type="evidence" value="ECO:0007669"/>
    <property type="project" value="UniProtKB-KW"/>
</dbReference>
<evidence type="ECO:0000256" key="14">
    <source>
        <dbReference type="ARBA" id="ARBA00023251"/>
    </source>
</evidence>
<dbReference type="GO" id="GO:0017001">
    <property type="term" value="P:antibiotic catabolic process"/>
    <property type="evidence" value="ECO:0007669"/>
    <property type="project" value="InterPro"/>
</dbReference>
<keyword evidence="12 18" id="KW-1133">Transmembrane helix</keyword>
<comment type="similarity">
    <text evidence="3 16">Belongs to the class-D beta-lactamase family.</text>
</comment>
<evidence type="ECO:0000256" key="7">
    <source>
        <dbReference type="ARBA" id="ARBA00022692"/>
    </source>
</evidence>
<dbReference type="PANTHER" id="PTHR30627:SF2">
    <property type="entry name" value="PEPTIDOGLYCAN D,D-TRANSPEPTIDASE MRDA"/>
    <property type="match status" value="1"/>
</dbReference>
<accession>A0A4U8WDG3</accession>
<dbReference type="InterPro" id="IPR005311">
    <property type="entry name" value="PBP_dimer"/>
</dbReference>
<sequence>MNPRHLKILSILIIIAVIFIARLSYLQLFTDRYALNAANTSIKTEYVIPQRGVIFDRNGKILVGNQPAYEISFTQALMKPDFDTAAFCNLMKITEKDFINRINKIKTEKYYSKLTPMTFLKDLSREDIARVQEIIFKYPAFSIVQRPQRQYEVSTSGNLLGYTSEVNDREIRKDSTYYLPGDLIGKAGVEKSYEKELRGIKGIKYIQKDIKLRSVGPYKNGTLDRDVVTGKDITLTIDYDLQRMAEEMLVNKHGAIVALDPNNGEVLVAATGPDIDPNLFTGPNKSKNLYALSKDTIYENKPTFDRSLQAAYPPGSTFKLLTALAAMQMGLMDEKTIFPCGGGFYYKGKRIKGHGGADPLIPSIQVSSNCFFTYAFIKIIKKYPGNPSRGVDEWKKIMSSFGVGEFLNNDFAVGAKGRIPSGDFYERRFKAIMKASGSKRQDFKDWDEMSTGAIYNGMGQGDVLVTPIQLANYVAAIANKGWYYTPHIVKSIDGKPNPDPRFKKKHQTLVDKKHFDPVLKGMEAVVLAGTARGLKSNDFTQLAKTGTAQVPQGKDNSIFVLIAPADKPKIVVVAVMEHAGFGATWAGPASTVIAEKYITGDLKREHLYKKMVTSSFMPEYKRQWIADLKRKGLYKEPKPDSLKLKKIQDSLNQAKKKKEALQKKLQLESSKTKKQ</sequence>
<evidence type="ECO:0000256" key="5">
    <source>
        <dbReference type="ARBA" id="ARBA00022475"/>
    </source>
</evidence>
<keyword evidence="5" id="KW-1003">Cell membrane</keyword>
<protein>
    <recommendedName>
        <fullName evidence="4 16">Beta-lactamase</fullName>
        <ecNumber evidence="4 16">3.5.2.6</ecNumber>
    </recommendedName>
</protein>
<dbReference type="Gene3D" id="3.30.1390.30">
    <property type="entry name" value="Penicillin-binding protein 2a, domain 3"/>
    <property type="match status" value="1"/>
</dbReference>
<comment type="subcellular location">
    <subcellularLocation>
        <location evidence="2">Cell membrane</location>
    </subcellularLocation>
    <subcellularLocation>
        <location evidence="1">Membrane</location>
        <topology evidence="1">Single-pass membrane protein</topology>
    </subcellularLocation>
</comment>
<evidence type="ECO:0000256" key="11">
    <source>
        <dbReference type="ARBA" id="ARBA00022984"/>
    </source>
</evidence>
<feature type="domain" description="Penicillin-binding protein transpeptidase" evidence="19">
    <location>
        <begin position="254"/>
        <end position="596"/>
    </location>
</feature>
<keyword evidence="6" id="KW-0645">Protease</keyword>
<dbReference type="GO" id="GO:0046677">
    <property type="term" value="P:response to antibiotic"/>
    <property type="evidence" value="ECO:0007669"/>
    <property type="project" value="UniProtKB-UniRule"/>
</dbReference>
<reference evidence="21 22" key="1">
    <citation type="submission" date="2019-02" db="EMBL/GenBank/DDBJ databases">
        <authorList>
            <consortium name="Pathogen Informatics"/>
        </authorList>
    </citation>
    <scope>NUCLEOTIDE SEQUENCE [LARGE SCALE GENOMIC DNA]</scope>
    <source>
        <strain evidence="21 22">3012STDY6944375</strain>
    </source>
</reference>
<dbReference type="Gene3D" id="3.40.710.10">
    <property type="entry name" value="DD-peptidase/beta-lactamase superfamily"/>
    <property type="match status" value="1"/>
</dbReference>
<keyword evidence="7 18" id="KW-0812">Transmembrane</keyword>
<dbReference type="InterPro" id="IPR050515">
    <property type="entry name" value="Beta-lactam/transpept"/>
</dbReference>
<evidence type="ECO:0000256" key="18">
    <source>
        <dbReference type="SAM" id="Phobius"/>
    </source>
</evidence>
<dbReference type="GO" id="GO:0016757">
    <property type="term" value="F:glycosyltransferase activity"/>
    <property type="evidence" value="ECO:0007669"/>
    <property type="project" value="UniProtKB-KW"/>
</dbReference>
<evidence type="ECO:0000313" key="22">
    <source>
        <dbReference type="Proteomes" id="UP000290013"/>
    </source>
</evidence>
<keyword evidence="10" id="KW-0133">Cell shape</keyword>
<evidence type="ECO:0000256" key="8">
    <source>
        <dbReference type="ARBA" id="ARBA00022729"/>
    </source>
</evidence>
<evidence type="ECO:0000256" key="2">
    <source>
        <dbReference type="ARBA" id="ARBA00004236"/>
    </source>
</evidence>
<evidence type="ECO:0000256" key="17">
    <source>
        <dbReference type="SAM" id="MobiDB-lite"/>
    </source>
</evidence>
<dbReference type="PROSITE" id="PS00337">
    <property type="entry name" value="BETA_LACTAMASE_D"/>
    <property type="match status" value="1"/>
</dbReference>
<dbReference type="Proteomes" id="UP000290013">
    <property type="component" value="Chromosome"/>
</dbReference>
<evidence type="ECO:0000256" key="9">
    <source>
        <dbReference type="ARBA" id="ARBA00022801"/>
    </source>
</evidence>
<name>A0A4U8WDG3_9FLAO</name>
<keyword evidence="14 16" id="KW-0046">Antibiotic resistance</keyword>
<dbReference type="Pfam" id="PF00905">
    <property type="entry name" value="Transpeptidase"/>
    <property type="match status" value="1"/>
</dbReference>
<dbReference type="PANTHER" id="PTHR30627">
    <property type="entry name" value="PEPTIDOGLYCAN D,D-TRANSPEPTIDASE"/>
    <property type="match status" value="1"/>
</dbReference>
<feature type="region of interest" description="Disordered" evidence="17">
    <location>
        <begin position="655"/>
        <end position="675"/>
    </location>
</feature>
<dbReference type="GO" id="GO:0008658">
    <property type="term" value="F:penicillin binding"/>
    <property type="evidence" value="ECO:0007669"/>
    <property type="project" value="InterPro"/>
</dbReference>
<dbReference type="GO" id="GO:0008360">
    <property type="term" value="P:regulation of cell shape"/>
    <property type="evidence" value="ECO:0007669"/>
    <property type="project" value="UniProtKB-KW"/>
</dbReference>
<dbReference type="AlphaFoldDB" id="A0A4U8WDG3"/>
<dbReference type="InterPro" id="IPR036138">
    <property type="entry name" value="PBP_dimer_sf"/>
</dbReference>
<dbReference type="EMBL" id="LR215974">
    <property type="protein sequence ID" value="VFB04467.1"/>
    <property type="molecule type" value="Genomic_DNA"/>
</dbReference>